<dbReference type="SUPFAM" id="SSF52540">
    <property type="entry name" value="P-loop containing nucleoside triphosphate hydrolases"/>
    <property type="match status" value="1"/>
</dbReference>
<dbReference type="Pfam" id="PF00225">
    <property type="entry name" value="Kinesin"/>
    <property type="match status" value="1"/>
</dbReference>
<evidence type="ECO:0000256" key="2">
    <source>
        <dbReference type="ARBA" id="ARBA00023175"/>
    </source>
</evidence>
<evidence type="ECO:0000313" key="7">
    <source>
        <dbReference type="EMBL" id="KAK9834743.1"/>
    </source>
</evidence>
<comment type="similarity">
    <text evidence="3">Belongs to the TRAFAC class myosin-kinesin ATPase superfamily. Kinesin family.</text>
</comment>
<comment type="caution">
    <text evidence="7">The sequence shown here is derived from an EMBL/GenBank/DDBJ whole genome shotgun (WGS) entry which is preliminary data.</text>
</comment>
<evidence type="ECO:0000259" key="6">
    <source>
        <dbReference type="PROSITE" id="PS50067"/>
    </source>
</evidence>
<feature type="domain" description="Kinesin motor" evidence="6">
    <location>
        <begin position="58"/>
        <end position="390"/>
    </location>
</feature>
<dbReference type="Proteomes" id="UP001438707">
    <property type="component" value="Unassembled WGS sequence"/>
</dbReference>
<feature type="region of interest" description="Disordered" evidence="5">
    <location>
        <begin position="758"/>
        <end position="805"/>
    </location>
</feature>
<dbReference type="GO" id="GO:0007018">
    <property type="term" value="P:microtubule-based movement"/>
    <property type="evidence" value="ECO:0007669"/>
    <property type="project" value="InterPro"/>
</dbReference>
<dbReference type="InterPro" id="IPR027417">
    <property type="entry name" value="P-loop_NTPase"/>
</dbReference>
<keyword evidence="1 4" id="KW-0175">Coiled coil</keyword>
<dbReference type="GO" id="GO:0003777">
    <property type="term" value="F:microtubule motor activity"/>
    <property type="evidence" value="ECO:0007669"/>
    <property type="project" value="InterPro"/>
</dbReference>
<feature type="region of interest" description="Disordered" evidence="5">
    <location>
        <begin position="1"/>
        <end position="74"/>
    </location>
</feature>
<dbReference type="PANTHER" id="PTHR47968:SF75">
    <property type="entry name" value="CENTROMERE-ASSOCIATED PROTEIN E"/>
    <property type="match status" value="1"/>
</dbReference>
<feature type="compositionally biased region" description="Low complexity" evidence="5">
    <location>
        <begin position="768"/>
        <end position="782"/>
    </location>
</feature>
<sequence length="874" mass="95203">MPSSLQSESETSTSSAASDSRPRDQQEPVAAVLVPLSQTFPSQSVQPSQSSKRTTTSRIHVAVRPRPGDPGVPSAWIVEPDKQGLAVRQQFIPHARPQTAKANASQEAARQQQLYSDHAFAFDNVFSETSTTDEIYATCVAGIVEAAFAGINGAILTYGQTGSGKTYTLLGYGDVPGIVGLAVARICSFAQKSPDEVHLRISMLEIYKERIRDLLPEPNSKQSSLKVQDDPLAGVVVKGLTQHRVDDLRTIMQHLHQGNRRRQTASHNMNETSSRSHAIFQISIERRPADAPHDVHISHLSFADLAGSERSDKTGTLGVAKRQQEAAKINHGLLMLGNTIAALADQQQHEDSQAARHSKSTSAKRKDYVSYRNSKLTHVLKPCLGGNAQTFAGRASRVTNHYSVNRLVDHARLASVYETQVVQLQHRLSKIEDTQLQSFQDQVRELEGQVALLRDQNAALQQELQMTRDAAHTMRSLSIPLDPVEVPDPGPTVPHITPLQALRRLGTMTGVPMNGAAKHDDALVQKILASVRQMQVEREALKWRCRDLGNQVHKTTSLGHQEQQQLDVAAEACSRLEQALGLAQSMDSSYLPLPTRVGAVAEMAEMMTAEMQSMQEQHSAAVALHGLDAEALNASREQLERQQDQLQALRQAMQAQSAAVPRLEATGTETGGRKPGGWHLCGSDEAAEPAAASQVHSHSKQKVTPLELAAAEQQVQNAQQQLANLQRQYQQCQEVQQPSGRQDEPDALDEFAEAEQLLPPIAPDTAVPAPRRSSSQPRSSGSLQLARAKQKPKGSWNSPSSPLLPPEAELEMLQRRVVKAERARAAAVAAGAAEKRALRVQLMGAQKAAAMIQQEASQQLKVARQTLEVGFAPA</sequence>
<feature type="region of interest" description="Disordered" evidence="5">
    <location>
        <begin position="347"/>
        <end position="368"/>
    </location>
</feature>
<evidence type="ECO:0000256" key="5">
    <source>
        <dbReference type="SAM" id="MobiDB-lite"/>
    </source>
</evidence>
<dbReference type="InterPro" id="IPR027640">
    <property type="entry name" value="Kinesin-like_fam"/>
</dbReference>
<feature type="compositionally biased region" description="Low complexity" evidence="5">
    <location>
        <begin position="1"/>
        <end position="19"/>
    </location>
</feature>
<feature type="compositionally biased region" description="Polar residues" evidence="5">
    <location>
        <begin position="265"/>
        <end position="275"/>
    </location>
</feature>
<dbReference type="PRINTS" id="PR00380">
    <property type="entry name" value="KINESINHEAVY"/>
</dbReference>
<evidence type="ECO:0000256" key="3">
    <source>
        <dbReference type="PROSITE-ProRule" id="PRU00283"/>
    </source>
</evidence>
<keyword evidence="8" id="KW-1185">Reference proteome</keyword>
<feature type="coiled-coil region" evidence="4">
    <location>
        <begin position="436"/>
        <end position="470"/>
    </location>
</feature>
<dbReference type="PANTHER" id="PTHR47968">
    <property type="entry name" value="CENTROMERE PROTEIN E"/>
    <property type="match status" value="1"/>
</dbReference>
<feature type="compositionally biased region" description="Low complexity" evidence="5">
    <location>
        <begin position="37"/>
        <end position="51"/>
    </location>
</feature>
<dbReference type="PROSITE" id="PS50067">
    <property type="entry name" value="KINESIN_MOTOR_2"/>
    <property type="match status" value="1"/>
</dbReference>
<protein>
    <recommendedName>
        <fullName evidence="6">Kinesin motor domain-containing protein</fullName>
    </recommendedName>
</protein>
<feature type="coiled-coil region" evidence="4">
    <location>
        <begin position="708"/>
        <end position="735"/>
    </location>
</feature>
<evidence type="ECO:0000256" key="4">
    <source>
        <dbReference type="SAM" id="Coils"/>
    </source>
</evidence>
<evidence type="ECO:0000313" key="8">
    <source>
        <dbReference type="Proteomes" id="UP001438707"/>
    </source>
</evidence>
<dbReference type="SMART" id="SM00129">
    <property type="entry name" value="KISc"/>
    <property type="match status" value="1"/>
</dbReference>
<proteinExistence type="inferred from homology"/>
<organism evidence="7 8">
    <name type="scientific">Apatococcus lobatus</name>
    <dbReference type="NCBI Taxonomy" id="904363"/>
    <lineage>
        <taxon>Eukaryota</taxon>
        <taxon>Viridiplantae</taxon>
        <taxon>Chlorophyta</taxon>
        <taxon>core chlorophytes</taxon>
        <taxon>Trebouxiophyceae</taxon>
        <taxon>Chlorellales</taxon>
        <taxon>Chlorellaceae</taxon>
        <taxon>Apatococcus</taxon>
    </lineage>
</organism>
<dbReference type="InterPro" id="IPR036961">
    <property type="entry name" value="Kinesin_motor_dom_sf"/>
</dbReference>
<reference evidence="7 8" key="1">
    <citation type="journal article" date="2024" name="Nat. Commun.">
        <title>Phylogenomics reveals the evolutionary origins of lichenization in chlorophyte algae.</title>
        <authorList>
            <person name="Puginier C."/>
            <person name="Libourel C."/>
            <person name="Otte J."/>
            <person name="Skaloud P."/>
            <person name="Haon M."/>
            <person name="Grisel S."/>
            <person name="Petersen M."/>
            <person name="Berrin J.G."/>
            <person name="Delaux P.M."/>
            <person name="Dal Grande F."/>
            <person name="Keller J."/>
        </authorList>
    </citation>
    <scope>NUCLEOTIDE SEQUENCE [LARGE SCALE GENOMIC DNA]</scope>
    <source>
        <strain evidence="7 8">SAG 2145</strain>
    </source>
</reference>
<dbReference type="GO" id="GO:0005524">
    <property type="term" value="F:ATP binding"/>
    <property type="evidence" value="ECO:0007669"/>
    <property type="project" value="UniProtKB-UniRule"/>
</dbReference>
<gene>
    <name evidence="7" type="ORF">WJX74_009036</name>
</gene>
<dbReference type="EMBL" id="JALJOS010000009">
    <property type="protein sequence ID" value="KAK9834743.1"/>
    <property type="molecule type" value="Genomic_DNA"/>
</dbReference>
<feature type="region of interest" description="Disordered" evidence="5">
    <location>
        <begin position="657"/>
        <end position="703"/>
    </location>
</feature>
<feature type="binding site" evidence="3">
    <location>
        <begin position="159"/>
        <end position="166"/>
    </location>
    <ligand>
        <name>ATP</name>
        <dbReference type="ChEBI" id="CHEBI:30616"/>
    </ligand>
</feature>
<dbReference type="GO" id="GO:0008017">
    <property type="term" value="F:microtubule binding"/>
    <property type="evidence" value="ECO:0007669"/>
    <property type="project" value="InterPro"/>
</dbReference>
<dbReference type="Gene3D" id="3.40.850.10">
    <property type="entry name" value="Kinesin motor domain"/>
    <property type="match status" value="1"/>
</dbReference>
<dbReference type="AlphaFoldDB" id="A0AAW1RM33"/>
<dbReference type="InterPro" id="IPR001752">
    <property type="entry name" value="Kinesin_motor_dom"/>
</dbReference>
<accession>A0AAW1RM33</accession>
<name>A0AAW1RM33_9CHLO</name>
<keyword evidence="3" id="KW-0547">Nucleotide-binding</keyword>
<evidence type="ECO:0000256" key="1">
    <source>
        <dbReference type="ARBA" id="ARBA00023054"/>
    </source>
</evidence>
<keyword evidence="3" id="KW-0067">ATP-binding</keyword>
<keyword evidence="2 3" id="KW-0505">Motor protein</keyword>
<feature type="region of interest" description="Disordered" evidence="5">
    <location>
        <begin position="256"/>
        <end position="275"/>
    </location>
</feature>